<evidence type="ECO:0000256" key="1">
    <source>
        <dbReference type="SAM" id="SignalP"/>
    </source>
</evidence>
<evidence type="ECO:0000313" key="3">
    <source>
        <dbReference type="EMBL" id="QNH72477.1"/>
    </source>
</evidence>
<name>A0A7G7WYY8_9CNID</name>
<feature type="chain" id="PRO_5028826497" evidence="1">
    <location>
        <begin position="24"/>
        <end position="298"/>
    </location>
</feature>
<protein>
    <submittedName>
        <fullName evidence="3">Toxin candidate TRINITY_DN11426_c0_g2_i1</fullName>
    </submittedName>
</protein>
<organism evidence="3">
    <name type="scientific">Ceriantheomorphe brasiliensis</name>
    <dbReference type="NCBI Taxonomy" id="1048506"/>
    <lineage>
        <taxon>Eukaryota</taxon>
        <taxon>Metazoa</taxon>
        <taxon>Cnidaria</taxon>
        <taxon>Anthozoa</taxon>
        <taxon>Ceriantharia</taxon>
        <taxon>Spirularia</taxon>
        <taxon>Cerianthidae</taxon>
        <taxon>Ceriantheomorphe</taxon>
    </lineage>
</organism>
<feature type="signal peptide" evidence="1">
    <location>
        <begin position="1"/>
        <end position="23"/>
    </location>
</feature>
<dbReference type="InterPro" id="IPR034113">
    <property type="entry name" value="SCP_GAPR1-like"/>
</dbReference>
<dbReference type="PANTHER" id="PTHR10334">
    <property type="entry name" value="CYSTEINE-RICH SECRETORY PROTEIN-RELATED"/>
    <property type="match status" value="1"/>
</dbReference>
<dbReference type="AlphaFoldDB" id="A0A7G7WYY8"/>
<accession>A0A7G7WYY8</accession>
<evidence type="ECO:0000259" key="2">
    <source>
        <dbReference type="SMART" id="SM00198"/>
    </source>
</evidence>
<dbReference type="SMART" id="SM00198">
    <property type="entry name" value="SCP"/>
    <property type="match status" value="1"/>
</dbReference>
<feature type="domain" description="SCP" evidence="2">
    <location>
        <begin position="147"/>
        <end position="277"/>
    </location>
</feature>
<dbReference type="Pfam" id="PF00188">
    <property type="entry name" value="CAP"/>
    <property type="match status" value="1"/>
</dbReference>
<dbReference type="InterPro" id="IPR014044">
    <property type="entry name" value="CAP_dom"/>
</dbReference>
<proteinExistence type="evidence at transcript level"/>
<reference evidence="3" key="2">
    <citation type="submission" date="2020-07" db="EMBL/GenBank/DDBJ databases">
        <authorList>
            <person name="Klompen A.L."/>
            <person name="Macrander J."/>
            <person name="Reitzel A.M."/>
            <person name="Stampar S.N."/>
        </authorList>
    </citation>
    <scope>NUCLEOTIDE SEQUENCE</scope>
</reference>
<dbReference type="EMBL" id="MT747543">
    <property type="protein sequence ID" value="QNH72477.1"/>
    <property type="molecule type" value="mRNA"/>
</dbReference>
<dbReference type="InterPro" id="IPR001283">
    <property type="entry name" value="CRISP-related"/>
</dbReference>
<keyword evidence="1" id="KW-0732">Signal</keyword>
<reference evidence="3" key="1">
    <citation type="journal article" date="2020" name="Mar. Drugs">
        <title>Transcriptomic Analysis of Four Cerianthid (Cnidaria, Ceriantharia) Venoms.</title>
        <authorList>
            <person name="Klompen A.M.L."/>
            <person name="Macrander J."/>
            <person name="Reitzel A.M."/>
            <person name="Stampar S.N."/>
        </authorList>
    </citation>
    <scope>NUCLEOTIDE SEQUENCE</scope>
</reference>
<dbReference type="InterPro" id="IPR035940">
    <property type="entry name" value="CAP_sf"/>
</dbReference>
<dbReference type="SUPFAM" id="SSF55797">
    <property type="entry name" value="PR-1-like"/>
    <property type="match status" value="1"/>
</dbReference>
<dbReference type="Gene3D" id="3.40.33.10">
    <property type="entry name" value="CAP"/>
    <property type="match status" value="1"/>
</dbReference>
<dbReference type="CDD" id="cd05382">
    <property type="entry name" value="CAP_GAPR1-like"/>
    <property type="match status" value="1"/>
</dbReference>
<sequence length="298" mass="34179">MKIMLPFIFIQWYLMITLSICWGKTVKNENSKKKKQIYVNVDALQDNDVSPDGKHFVTEDGQIVTPTTMDAIDSPNKIVEDLSLRQSFRELGNQLASEHNEEDSLKDEEDQNNRERYKYQADLADDELAPAKTILRVPHENKELQGYVKNSGLKTHNKLRAKHHVPPLEWSKVLEKEAQRRADLFAENPEKLKETKGQNIAQIWHDFTVAGEKATLVWYDESKFYSFSSPNLSPETKHFTQVIWKSTKYIGIGSAPSLNGKYLLIVALYSPPGNDKTTYRENILPANSQGKDVYATIY</sequence>
<dbReference type="PRINTS" id="PR00837">
    <property type="entry name" value="V5TPXLIKE"/>
</dbReference>